<evidence type="ECO:0000259" key="1">
    <source>
        <dbReference type="PROSITE" id="PS50404"/>
    </source>
</evidence>
<feature type="domain" description="GST C-terminal" evidence="2">
    <location>
        <begin position="83"/>
        <end position="202"/>
    </location>
</feature>
<dbReference type="Proteomes" id="UP001431209">
    <property type="component" value="Unassembled WGS sequence"/>
</dbReference>
<dbReference type="InterPro" id="IPR004046">
    <property type="entry name" value="GST_C"/>
</dbReference>
<dbReference type="InterPro" id="IPR036282">
    <property type="entry name" value="Glutathione-S-Trfase_C_sf"/>
</dbReference>
<dbReference type="Gene3D" id="3.40.30.10">
    <property type="entry name" value="Glutaredoxin"/>
    <property type="match status" value="1"/>
</dbReference>
<dbReference type="EMBL" id="JAOPGA020001362">
    <property type="protein sequence ID" value="KAL0487690.1"/>
    <property type="molecule type" value="Genomic_DNA"/>
</dbReference>
<feature type="domain" description="GST N-terminal" evidence="1">
    <location>
        <begin position="1"/>
        <end position="81"/>
    </location>
</feature>
<keyword evidence="4" id="KW-1185">Reference proteome</keyword>
<dbReference type="CDD" id="cd03039">
    <property type="entry name" value="GST_N_Sigma_like"/>
    <property type="match status" value="1"/>
</dbReference>
<dbReference type="PROSITE" id="PS50404">
    <property type="entry name" value="GST_NTER"/>
    <property type="match status" value="1"/>
</dbReference>
<dbReference type="GO" id="GO:0004364">
    <property type="term" value="F:glutathione transferase activity"/>
    <property type="evidence" value="ECO:0007669"/>
    <property type="project" value="TreeGrafter"/>
</dbReference>
<dbReference type="SUPFAM" id="SSF52833">
    <property type="entry name" value="Thioredoxin-like"/>
    <property type="match status" value="1"/>
</dbReference>
<dbReference type="SFLD" id="SFLDG00363">
    <property type="entry name" value="AMPS_(cytGST):_Alpha-__Mu-__Pi"/>
    <property type="match status" value="1"/>
</dbReference>
<sequence length="211" mass="24152">MVYTLTYFGMPGRAEIGRLIMEVGGVSYKNEFVVFKEWLTSLKGVKRYPFGQIPALQDGDFILCQSGAIARHLAKEANLYPENPRAAAISEMFFEGITEWRNKAYSVWFSPDGKDAMDNYVTKTVPFYLDIFEKAINEQGLLGNTDKVSYVDLALWDILQENKYTTIYKCDKYPKLDAHYSMISSIKSIQDYLNSNRRPPSIDEFLDAISL</sequence>
<gene>
    <name evidence="3" type="ORF">AKO1_000178</name>
</gene>
<dbReference type="InterPro" id="IPR004045">
    <property type="entry name" value="Glutathione_S-Trfase_N"/>
</dbReference>
<proteinExistence type="predicted"/>
<dbReference type="AlphaFoldDB" id="A0AAW2ZE12"/>
<dbReference type="PANTHER" id="PTHR11571">
    <property type="entry name" value="GLUTATHIONE S-TRANSFERASE"/>
    <property type="match status" value="1"/>
</dbReference>
<dbReference type="SFLD" id="SFLDS00019">
    <property type="entry name" value="Glutathione_Transferase_(cytos"/>
    <property type="match status" value="1"/>
</dbReference>
<reference evidence="3 4" key="1">
    <citation type="submission" date="2024-03" db="EMBL/GenBank/DDBJ databases">
        <title>The Acrasis kona genome and developmental transcriptomes reveal deep origins of eukaryotic multicellular pathways.</title>
        <authorList>
            <person name="Sheikh S."/>
            <person name="Fu C.-J."/>
            <person name="Brown M.W."/>
            <person name="Baldauf S.L."/>
        </authorList>
    </citation>
    <scope>NUCLEOTIDE SEQUENCE [LARGE SCALE GENOMIC DNA]</scope>
    <source>
        <strain evidence="3 4">ATCC MYA-3509</strain>
    </source>
</reference>
<dbReference type="SFLD" id="SFLDG01205">
    <property type="entry name" value="AMPS.1"/>
    <property type="match status" value="1"/>
</dbReference>
<evidence type="ECO:0000313" key="3">
    <source>
        <dbReference type="EMBL" id="KAL0487690.1"/>
    </source>
</evidence>
<protein>
    <submittedName>
        <fullName evidence="3">Glutathione S-transferase P</fullName>
    </submittedName>
</protein>
<dbReference type="Gene3D" id="1.20.1050.10">
    <property type="match status" value="1"/>
</dbReference>
<dbReference type="SUPFAM" id="SSF47616">
    <property type="entry name" value="GST C-terminal domain-like"/>
    <property type="match status" value="1"/>
</dbReference>
<dbReference type="InterPro" id="IPR010987">
    <property type="entry name" value="Glutathione-S-Trfase_C-like"/>
</dbReference>
<dbReference type="GO" id="GO:0006749">
    <property type="term" value="P:glutathione metabolic process"/>
    <property type="evidence" value="ECO:0007669"/>
    <property type="project" value="TreeGrafter"/>
</dbReference>
<dbReference type="InterPro" id="IPR036249">
    <property type="entry name" value="Thioredoxin-like_sf"/>
</dbReference>
<evidence type="ECO:0000259" key="2">
    <source>
        <dbReference type="PROSITE" id="PS50405"/>
    </source>
</evidence>
<evidence type="ECO:0000313" key="4">
    <source>
        <dbReference type="Proteomes" id="UP001431209"/>
    </source>
</evidence>
<dbReference type="Pfam" id="PF02798">
    <property type="entry name" value="GST_N"/>
    <property type="match status" value="1"/>
</dbReference>
<dbReference type="PROSITE" id="PS50405">
    <property type="entry name" value="GST_CTER"/>
    <property type="match status" value="1"/>
</dbReference>
<dbReference type="InterPro" id="IPR050213">
    <property type="entry name" value="GST_superfamily"/>
</dbReference>
<name>A0AAW2ZE12_9EUKA</name>
<accession>A0AAW2ZE12</accession>
<comment type="caution">
    <text evidence="3">The sequence shown here is derived from an EMBL/GenBank/DDBJ whole genome shotgun (WGS) entry which is preliminary data.</text>
</comment>
<dbReference type="Pfam" id="PF14497">
    <property type="entry name" value="GST_C_3"/>
    <property type="match status" value="1"/>
</dbReference>
<organism evidence="3 4">
    <name type="scientific">Acrasis kona</name>
    <dbReference type="NCBI Taxonomy" id="1008807"/>
    <lineage>
        <taxon>Eukaryota</taxon>
        <taxon>Discoba</taxon>
        <taxon>Heterolobosea</taxon>
        <taxon>Tetramitia</taxon>
        <taxon>Eutetramitia</taxon>
        <taxon>Acrasidae</taxon>
        <taxon>Acrasis</taxon>
    </lineage>
</organism>
<dbReference type="InterPro" id="IPR040079">
    <property type="entry name" value="Glutathione_S-Trfase"/>
</dbReference>